<evidence type="ECO:0000256" key="2">
    <source>
        <dbReference type="ARBA" id="ARBA00023797"/>
    </source>
</evidence>
<feature type="domain" description="Flavodoxin-like" evidence="4">
    <location>
        <begin position="343"/>
        <end position="482"/>
    </location>
</feature>
<dbReference type="EMBL" id="JAQGEF010000002">
    <property type="protein sequence ID" value="MDA3613631.1"/>
    <property type="molecule type" value="Genomic_DNA"/>
</dbReference>
<dbReference type="SUPFAM" id="SSF52218">
    <property type="entry name" value="Flavoproteins"/>
    <property type="match status" value="1"/>
</dbReference>
<evidence type="ECO:0000256" key="1">
    <source>
        <dbReference type="ARBA" id="ARBA00022630"/>
    </source>
</evidence>
<keyword evidence="1" id="KW-0285">Flavoprotein</keyword>
<keyword evidence="3" id="KW-1133">Transmembrane helix</keyword>
<dbReference type="PROSITE" id="PS50902">
    <property type="entry name" value="FLAVODOXIN_LIKE"/>
    <property type="match status" value="1"/>
</dbReference>
<gene>
    <name evidence="5" type="ORF">O3P16_02340</name>
</gene>
<evidence type="ECO:0000256" key="3">
    <source>
        <dbReference type="SAM" id="Phobius"/>
    </source>
</evidence>
<dbReference type="SUPFAM" id="SSF52343">
    <property type="entry name" value="Ferredoxin reductase-like, C-terminal NADP-linked domain"/>
    <property type="match status" value="1"/>
</dbReference>
<dbReference type="Pfam" id="PF00258">
    <property type="entry name" value="Flavodoxin_1"/>
    <property type="match status" value="1"/>
</dbReference>
<evidence type="ECO:0000259" key="4">
    <source>
        <dbReference type="PROSITE" id="PS50902"/>
    </source>
</evidence>
<dbReference type="InterPro" id="IPR005625">
    <property type="entry name" value="PepSY-ass_TM"/>
</dbReference>
<keyword evidence="6" id="KW-1185">Reference proteome</keyword>
<evidence type="ECO:0000313" key="6">
    <source>
        <dbReference type="Proteomes" id="UP001210231"/>
    </source>
</evidence>
<dbReference type="Proteomes" id="UP001210231">
    <property type="component" value="Unassembled WGS sequence"/>
</dbReference>
<dbReference type="InterPro" id="IPR017938">
    <property type="entry name" value="Riboflavin_synthase-like_b-brl"/>
</dbReference>
<feature type="transmembrane region" description="Helical" evidence="3">
    <location>
        <begin position="130"/>
        <end position="151"/>
    </location>
</feature>
<dbReference type="InterPro" id="IPR008254">
    <property type="entry name" value="Flavodoxin/NO_synth"/>
</dbReference>
<dbReference type="RefSeq" id="WP_407029960.1">
    <property type="nucleotide sequence ID" value="NZ_JAQGEF010000002.1"/>
</dbReference>
<accession>A0ABT4UFL8</accession>
<sequence length="736" mass="83275">MTLSVWRYAHLVLAIMASLFLLLASVTGIILAIDAVGEKRAALKMDGFESVTLAQSIPELRKKYSEISEVTVNYNRLVLMKAMDDNGEDFESYINPLTGDTLGTPQKKSEFINWVTSLHRSLFLHETGRVIMGITAFILFLITISGIVLVVRRQQSLKRFFAKVVKDNFAQYYHVVTGRIALIPILIIAITGTYLTMEKLGWLKVKEIKHDIKFDITSVPEKPGDLATFDVFKNTKLSAVQKIEFPFVDDDPEEFFTIKLKEKELVVEQFSGKVLSEIDYAKTPVLTELGLNLHTGRTSIIWAVVLGLACINILFFIYSGFAITFKRKSPKIENTGNPDEAEYIILFGSESGTTSVYANIFHEQLVTNGIKSFITELNKYRTYPAAKEIIIFTSTYGQGDPPPNATKFLYLMDKYKQNQDTIVSVVGFGSYAYLDFCGYAFQVENELRKKDWANVIHPTHTISDKSLEELSAWAQQWSERTAIPILTSPAIFETKPSEMQTFKVVEKTLTSNASDDVFIVTLKPKSSKVKIKSGDLIAIYPAGDHRERFYSIGMVNRNIQLVVRLQPNGLGSGFLDGLKKGDIINGKIIRNDHFHMPQTDNKIAFIGNGTGIAPYLGMIYENETQVECRLYCGFRRETIITERYYTFLREQETLGHLDGYEFAFSREENKMYVMDLLKNDARYIAELLDEGGLIMICGSLAMQKDVEETINSICLDINTVGLEYYKAKGQLRVDCY</sequence>
<keyword evidence="3" id="KW-0812">Transmembrane</keyword>
<dbReference type="InterPro" id="IPR029039">
    <property type="entry name" value="Flavoprotein-like_sf"/>
</dbReference>
<protein>
    <recommendedName>
        <fullName evidence="2">NADPH--hemoprotein reductase</fullName>
        <ecNumber evidence="2">1.6.2.4</ecNumber>
    </recommendedName>
</protein>
<dbReference type="Pfam" id="PF03929">
    <property type="entry name" value="PepSY_TM"/>
    <property type="match status" value="1"/>
</dbReference>
<dbReference type="InterPro" id="IPR001709">
    <property type="entry name" value="Flavoprot_Pyr_Nucl_cyt_Rdtase"/>
</dbReference>
<feature type="transmembrane region" description="Helical" evidence="3">
    <location>
        <begin position="12"/>
        <end position="33"/>
    </location>
</feature>
<dbReference type="PANTHER" id="PTHR19384:SF17">
    <property type="entry name" value="NADPH--CYTOCHROME P450 REDUCTASE"/>
    <property type="match status" value="1"/>
</dbReference>
<organism evidence="5 6">
    <name type="scientific">Polluticaenibacter yanchengensis</name>
    <dbReference type="NCBI Taxonomy" id="3014562"/>
    <lineage>
        <taxon>Bacteria</taxon>
        <taxon>Pseudomonadati</taxon>
        <taxon>Bacteroidota</taxon>
        <taxon>Chitinophagia</taxon>
        <taxon>Chitinophagales</taxon>
        <taxon>Chitinophagaceae</taxon>
        <taxon>Polluticaenibacter</taxon>
    </lineage>
</organism>
<feature type="transmembrane region" description="Helical" evidence="3">
    <location>
        <begin position="172"/>
        <end position="195"/>
    </location>
</feature>
<reference evidence="5 6" key="1">
    <citation type="submission" date="2022-12" db="EMBL/GenBank/DDBJ databases">
        <title>Chitinophagaceae gen. sp. nov., a new member of the family Chitinophagaceae, isolated from soil in a chemical factory.</title>
        <authorList>
            <person name="Ke Z."/>
        </authorList>
    </citation>
    <scope>NUCLEOTIDE SEQUENCE [LARGE SCALE GENOMIC DNA]</scope>
    <source>
        <strain evidence="5 6">LY-5</strain>
    </source>
</reference>
<evidence type="ECO:0000313" key="5">
    <source>
        <dbReference type="EMBL" id="MDA3613631.1"/>
    </source>
</evidence>
<dbReference type="EC" id="1.6.2.4" evidence="2"/>
<feature type="transmembrane region" description="Helical" evidence="3">
    <location>
        <begin position="300"/>
        <end position="321"/>
    </location>
</feature>
<proteinExistence type="predicted"/>
<dbReference type="InterPro" id="IPR039261">
    <property type="entry name" value="FNR_nucleotide-bd"/>
</dbReference>
<comment type="caution">
    <text evidence="5">The sequence shown here is derived from an EMBL/GenBank/DDBJ whole genome shotgun (WGS) entry which is preliminary data.</text>
</comment>
<dbReference type="Gene3D" id="3.40.50.80">
    <property type="entry name" value="Nucleotide-binding domain of ferredoxin-NADP reductase (FNR) module"/>
    <property type="match status" value="1"/>
</dbReference>
<keyword evidence="3" id="KW-0472">Membrane</keyword>
<dbReference type="PRINTS" id="PR00371">
    <property type="entry name" value="FPNCR"/>
</dbReference>
<dbReference type="PANTHER" id="PTHR19384">
    <property type="entry name" value="NITRIC OXIDE SYNTHASE-RELATED"/>
    <property type="match status" value="1"/>
</dbReference>
<dbReference type="Gene3D" id="3.40.50.360">
    <property type="match status" value="1"/>
</dbReference>
<dbReference type="Pfam" id="PF00175">
    <property type="entry name" value="NAD_binding_1"/>
    <property type="match status" value="1"/>
</dbReference>
<name>A0ABT4UFL8_9BACT</name>
<dbReference type="SUPFAM" id="SSF63380">
    <property type="entry name" value="Riboflavin synthase domain-like"/>
    <property type="match status" value="1"/>
</dbReference>
<dbReference type="InterPro" id="IPR001433">
    <property type="entry name" value="OxRdtase_FAD/NAD-bd"/>
</dbReference>